<dbReference type="GeneID" id="89977376"/>
<dbReference type="RefSeq" id="XP_064700982.1">
    <property type="nucleotide sequence ID" value="XM_064852757.1"/>
</dbReference>
<dbReference type="SUPFAM" id="SSF51735">
    <property type="entry name" value="NAD(P)-binding Rossmann-fold domains"/>
    <property type="match status" value="1"/>
</dbReference>
<evidence type="ECO:0000313" key="5">
    <source>
        <dbReference type="Proteomes" id="UP001358417"/>
    </source>
</evidence>
<protein>
    <submittedName>
        <fullName evidence="4">Uncharacterized protein</fullName>
    </submittedName>
</protein>
<dbReference type="Gene3D" id="3.40.50.720">
    <property type="entry name" value="NAD(P)-binding Rossmann-like Domain"/>
    <property type="match status" value="1"/>
</dbReference>
<evidence type="ECO:0000313" key="4">
    <source>
        <dbReference type="EMBL" id="KAK5045353.1"/>
    </source>
</evidence>
<keyword evidence="2" id="KW-0521">NADP</keyword>
<dbReference type="Proteomes" id="UP001358417">
    <property type="component" value="Unassembled WGS sequence"/>
</dbReference>
<evidence type="ECO:0000256" key="3">
    <source>
        <dbReference type="ARBA" id="ARBA00023002"/>
    </source>
</evidence>
<comment type="caution">
    <text evidence="4">The sequence shown here is derived from an EMBL/GenBank/DDBJ whole genome shotgun (WGS) entry which is preliminary data.</text>
</comment>
<dbReference type="Pfam" id="PF00106">
    <property type="entry name" value="adh_short"/>
    <property type="match status" value="1"/>
</dbReference>
<name>A0AAV9MXN0_9EURO</name>
<dbReference type="EMBL" id="JAVRRD010000037">
    <property type="protein sequence ID" value="KAK5045353.1"/>
    <property type="molecule type" value="Genomic_DNA"/>
</dbReference>
<dbReference type="AlphaFoldDB" id="A0AAV9MXN0"/>
<keyword evidence="3" id="KW-0560">Oxidoreductase</keyword>
<organism evidence="4 5">
    <name type="scientific">Exophiala bonariae</name>
    <dbReference type="NCBI Taxonomy" id="1690606"/>
    <lineage>
        <taxon>Eukaryota</taxon>
        <taxon>Fungi</taxon>
        <taxon>Dikarya</taxon>
        <taxon>Ascomycota</taxon>
        <taxon>Pezizomycotina</taxon>
        <taxon>Eurotiomycetes</taxon>
        <taxon>Chaetothyriomycetidae</taxon>
        <taxon>Chaetothyriales</taxon>
        <taxon>Herpotrichiellaceae</taxon>
        <taxon>Exophiala</taxon>
    </lineage>
</organism>
<dbReference type="GO" id="GO:0016491">
    <property type="term" value="F:oxidoreductase activity"/>
    <property type="evidence" value="ECO:0007669"/>
    <property type="project" value="UniProtKB-KW"/>
</dbReference>
<reference evidence="4 5" key="1">
    <citation type="submission" date="2023-08" db="EMBL/GenBank/DDBJ databases">
        <title>Black Yeasts Isolated from many extreme environments.</title>
        <authorList>
            <person name="Coleine C."/>
            <person name="Stajich J.E."/>
            <person name="Selbmann L."/>
        </authorList>
    </citation>
    <scope>NUCLEOTIDE SEQUENCE [LARGE SCALE GENOMIC DNA]</scope>
    <source>
        <strain evidence="4 5">CCFEE 5792</strain>
    </source>
</reference>
<dbReference type="InterPro" id="IPR002347">
    <property type="entry name" value="SDR_fam"/>
</dbReference>
<dbReference type="PRINTS" id="PR00081">
    <property type="entry name" value="GDHRDH"/>
</dbReference>
<accession>A0AAV9MXN0</accession>
<proteinExistence type="inferred from homology"/>
<comment type="similarity">
    <text evidence="1">Belongs to the short-chain dehydrogenases/reductases (SDR) family.</text>
</comment>
<evidence type="ECO:0000256" key="2">
    <source>
        <dbReference type="ARBA" id="ARBA00022857"/>
    </source>
</evidence>
<gene>
    <name evidence="4" type="ORF">LTR84_009216</name>
</gene>
<keyword evidence="5" id="KW-1185">Reference proteome</keyword>
<dbReference type="InterPro" id="IPR036291">
    <property type="entry name" value="NAD(P)-bd_dom_sf"/>
</dbReference>
<evidence type="ECO:0000256" key="1">
    <source>
        <dbReference type="ARBA" id="ARBA00006484"/>
    </source>
</evidence>
<dbReference type="PANTHER" id="PTHR24320:SF283">
    <property type="entry name" value="RETINOL DEHYDROGENASE 11"/>
    <property type="match status" value="1"/>
</dbReference>
<sequence>MTATTNPNFGGETEGLEVAAAYADSIKGKTILITGVNQGGIGYSTAESFASQFPALVIIAGRNTTKVQESIDALKTNYPGVAYRALQLDLSTQRGARAAANEVLSWSDVPAIDIVVNNAGIMNIPERTLNADGIEIQFATNHIGHFVFTNSIMPKLLKAAGGKPKGAVRIVNVSSLSVTFAGIRWSDMNFEKVNKDLPEEEQPAYGVHVAWGSKDPENLSYLPLEGYNQSKVANALYSIGLNKRLYSNHGILSLVVHPGVIFTELSRYASPETTAAITGMLKSGTFPIKSLGAGAATTLVAATDPSLTAPEAKNGKENYGIFLLDCQFGDQILPKAESNEGAERLWKVSEKLVNENFSW</sequence>
<dbReference type="PANTHER" id="PTHR24320">
    <property type="entry name" value="RETINOL DEHYDROGENASE"/>
    <property type="match status" value="1"/>
</dbReference>